<gene>
    <name evidence="1" type="ORF">ABT57_24550</name>
</gene>
<protein>
    <submittedName>
        <fullName evidence="1">Uncharacterized protein</fullName>
    </submittedName>
</protein>
<organism evidence="1 2">
    <name type="scientific">Photobacterium ganghwense</name>
    <dbReference type="NCBI Taxonomy" id="320778"/>
    <lineage>
        <taxon>Bacteria</taxon>
        <taxon>Pseudomonadati</taxon>
        <taxon>Pseudomonadota</taxon>
        <taxon>Gammaproteobacteria</taxon>
        <taxon>Vibrionales</taxon>
        <taxon>Vibrionaceae</taxon>
        <taxon>Photobacterium</taxon>
    </lineage>
</organism>
<reference evidence="1 2" key="1">
    <citation type="submission" date="2015-05" db="EMBL/GenBank/DDBJ databases">
        <title>Photobacterium galathea sp. nov.</title>
        <authorList>
            <person name="Machado H."/>
            <person name="Gram L."/>
        </authorList>
    </citation>
    <scope>NUCLEOTIDE SEQUENCE [LARGE SCALE GENOMIC DNA]</scope>
    <source>
        <strain evidence="1 2">DSM 22954</strain>
    </source>
</reference>
<name>A0A0J1GVU7_9GAMM</name>
<dbReference type="Proteomes" id="UP000035909">
    <property type="component" value="Unassembled WGS sequence"/>
</dbReference>
<dbReference type="AlphaFoldDB" id="A0A0J1GVU7"/>
<dbReference type="EMBL" id="LDOU01000044">
    <property type="protein sequence ID" value="KLV03569.1"/>
    <property type="molecule type" value="Genomic_DNA"/>
</dbReference>
<evidence type="ECO:0000313" key="2">
    <source>
        <dbReference type="Proteomes" id="UP000035909"/>
    </source>
</evidence>
<dbReference type="RefSeq" id="WP_047887890.1">
    <property type="nucleotide sequence ID" value="NZ_LDOU01000044.1"/>
</dbReference>
<keyword evidence="2" id="KW-1185">Reference proteome</keyword>
<sequence>MSSNQTFNEVYDHYKHVQNDALNTPNVSKVGVLFPPFDGYKYEVVHVAMKGPDTVVLDCYDQNGYPIKFVFSNSQINFAFVLL</sequence>
<dbReference type="PATRIC" id="fig|320778.3.peg.5246"/>
<accession>A0A0J1GVU7</accession>
<evidence type="ECO:0000313" key="1">
    <source>
        <dbReference type="EMBL" id="KLV03569.1"/>
    </source>
</evidence>
<comment type="caution">
    <text evidence="1">The sequence shown here is derived from an EMBL/GenBank/DDBJ whole genome shotgun (WGS) entry which is preliminary data.</text>
</comment>
<proteinExistence type="predicted"/>